<keyword evidence="2" id="KW-0805">Transcription regulation</keyword>
<dbReference type="PANTHER" id="PTHR30579:SF2">
    <property type="entry name" value="HTH-TYPE TRANSCRIPTIONAL REGULATOR ARGP"/>
    <property type="match status" value="1"/>
</dbReference>
<evidence type="ECO:0000256" key="3">
    <source>
        <dbReference type="ARBA" id="ARBA00023125"/>
    </source>
</evidence>
<dbReference type="Pfam" id="PF00126">
    <property type="entry name" value="HTH_1"/>
    <property type="match status" value="1"/>
</dbReference>
<dbReference type="SUPFAM" id="SSF53850">
    <property type="entry name" value="Periplasmic binding protein-like II"/>
    <property type="match status" value="1"/>
</dbReference>
<accession>A0A6L6Q9X0</accession>
<evidence type="ECO:0000259" key="5">
    <source>
        <dbReference type="PROSITE" id="PS50931"/>
    </source>
</evidence>
<evidence type="ECO:0000256" key="1">
    <source>
        <dbReference type="ARBA" id="ARBA00009437"/>
    </source>
</evidence>
<evidence type="ECO:0000313" key="7">
    <source>
        <dbReference type="Proteomes" id="UP000472320"/>
    </source>
</evidence>
<comment type="similarity">
    <text evidence="1">Belongs to the LysR transcriptional regulatory family.</text>
</comment>
<feature type="domain" description="HTH lysR-type" evidence="5">
    <location>
        <begin position="3"/>
        <end position="59"/>
    </location>
</feature>
<dbReference type="InterPro" id="IPR017685">
    <property type="entry name" value="ArgP"/>
</dbReference>
<dbReference type="InterPro" id="IPR050176">
    <property type="entry name" value="LTTR"/>
</dbReference>
<name>A0A6L6Q9X0_9BURK</name>
<dbReference type="EMBL" id="WNKX01000001">
    <property type="protein sequence ID" value="MTW09020.1"/>
    <property type="molecule type" value="Genomic_DNA"/>
</dbReference>
<dbReference type="SUPFAM" id="SSF46785">
    <property type="entry name" value="Winged helix' DNA-binding domain"/>
    <property type="match status" value="1"/>
</dbReference>
<organism evidence="6 7">
    <name type="scientific">Massilia eburnea</name>
    <dbReference type="NCBI Taxonomy" id="1776165"/>
    <lineage>
        <taxon>Bacteria</taxon>
        <taxon>Pseudomonadati</taxon>
        <taxon>Pseudomonadota</taxon>
        <taxon>Betaproteobacteria</taxon>
        <taxon>Burkholderiales</taxon>
        <taxon>Oxalobacteraceae</taxon>
        <taxon>Telluria group</taxon>
        <taxon>Massilia</taxon>
    </lineage>
</organism>
<dbReference type="NCBIfam" id="NF002964">
    <property type="entry name" value="PRK03635.1"/>
    <property type="match status" value="1"/>
</dbReference>
<proteinExistence type="inferred from homology"/>
<dbReference type="Gene3D" id="3.40.190.290">
    <property type="match status" value="1"/>
</dbReference>
<evidence type="ECO:0000256" key="4">
    <source>
        <dbReference type="ARBA" id="ARBA00023163"/>
    </source>
</evidence>
<reference evidence="6 7" key="1">
    <citation type="submission" date="2019-11" db="EMBL/GenBank/DDBJ databases">
        <title>Type strains purchased from KCTC, JCM and DSMZ.</title>
        <authorList>
            <person name="Lu H."/>
        </authorList>
    </citation>
    <scope>NUCLEOTIDE SEQUENCE [LARGE SCALE GENOMIC DNA]</scope>
    <source>
        <strain evidence="6 7">JCM 31587</strain>
    </source>
</reference>
<dbReference type="RefSeq" id="WP_155452423.1">
    <property type="nucleotide sequence ID" value="NZ_WNKX01000001.1"/>
</dbReference>
<dbReference type="InterPro" id="IPR005119">
    <property type="entry name" value="LysR_subst-bd"/>
</dbReference>
<dbReference type="NCBIfam" id="TIGR03298">
    <property type="entry name" value="argP"/>
    <property type="match status" value="1"/>
</dbReference>
<gene>
    <name evidence="6" type="ORF">GM658_00255</name>
</gene>
<keyword evidence="7" id="KW-1185">Reference proteome</keyword>
<dbReference type="Gene3D" id="1.10.10.10">
    <property type="entry name" value="Winged helix-like DNA-binding domain superfamily/Winged helix DNA-binding domain"/>
    <property type="match status" value="1"/>
</dbReference>
<dbReference type="PROSITE" id="PS50931">
    <property type="entry name" value="HTH_LYSR"/>
    <property type="match status" value="1"/>
</dbReference>
<protein>
    <submittedName>
        <fullName evidence="6">ArgP/LysG family DNA-binding transcriptional regulator</fullName>
    </submittedName>
</protein>
<evidence type="ECO:0000256" key="2">
    <source>
        <dbReference type="ARBA" id="ARBA00023015"/>
    </source>
</evidence>
<dbReference type="PANTHER" id="PTHR30579">
    <property type="entry name" value="TRANSCRIPTIONAL REGULATOR"/>
    <property type="match status" value="1"/>
</dbReference>
<dbReference type="NCBIfam" id="NF009888">
    <property type="entry name" value="PRK13348.1"/>
    <property type="match status" value="1"/>
</dbReference>
<evidence type="ECO:0000313" key="6">
    <source>
        <dbReference type="EMBL" id="MTW09020.1"/>
    </source>
</evidence>
<dbReference type="InterPro" id="IPR036390">
    <property type="entry name" value="WH_DNA-bd_sf"/>
</dbReference>
<sequence>MIPDARQGEALLAVVDAGSFEQAAAALHLTPSAVSQRVSGLESAVGAPLLIRSRPIRLTGAGQRLVQYLRRSRLMEQEFLAELTAEEAMPPRIPVAVNNDTLGTWFLPELSPFLNRENILLEIILDDQDHTYSLFEKGLVLAGVSSEPEPMRGCRSQHLGFMRYRLLAQPAFAARFFPDGFTREAARKAPVMFFDRKDSLQEIFIERELGLPLGAYPIHYVPSSDPFVESIKLGMGYGMLPRQQYKELVASGELVDLVPGKYLDIHLYWHSWKIQSPKLELLTEQVLAAAGRALDR</sequence>
<keyword evidence="3 6" id="KW-0238">DNA-binding</keyword>
<dbReference type="Pfam" id="PF03466">
    <property type="entry name" value="LysR_substrate"/>
    <property type="match status" value="1"/>
</dbReference>
<dbReference type="Proteomes" id="UP000472320">
    <property type="component" value="Unassembled WGS sequence"/>
</dbReference>
<dbReference type="InterPro" id="IPR000847">
    <property type="entry name" value="LysR_HTH_N"/>
</dbReference>
<dbReference type="GO" id="GO:0003700">
    <property type="term" value="F:DNA-binding transcription factor activity"/>
    <property type="evidence" value="ECO:0007669"/>
    <property type="project" value="InterPro"/>
</dbReference>
<dbReference type="OrthoDB" id="3252676at2"/>
<dbReference type="AlphaFoldDB" id="A0A6L6Q9X0"/>
<keyword evidence="4" id="KW-0804">Transcription</keyword>
<dbReference type="InterPro" id="IPR036388">
    <property type="entry name" value="WH-like_DNA-bd_sf"/>
</dbReference>
<comment type="caution">
    <text evidence="6">The sequence shown here is derived from an EMBL/GenBank/DDBJ whole genome shotgun (WGS) entry which is preliminary data.</text>
</comment>
<dbReference type="GO" id="GO:0003677">
    <property type="term" value="F:DNA binding"/>
    <property type="evidence" value="ECO:0007669"/>
    <property type="project" value="UniProtKB-KW"/>
</dbReference>